<accession>A0A3E1NVH7</accession>
<dbReference type="GO" id="GO:0005829">
    <property type="term" value="C:cytosol"/>
    <property type="evidence" value="ECO:0007669"/>
    <property type="project" value="TreeGrafter"/>
</dbReference>
<dbReference type="EC" id="2.7.4.25" evidence="8"/>
<evidence type="ECO:0000259" key="9">
    <source>
        <dbReference type="Pfam" id="PF02224"/>
    </source>
</evidence>
<reference evidence="10 11" key="1">
    <citation type="submission" date="2018-08" db="EMBL/GenBank/DDBJ databases">
        <title>Chitinophaga sp. K20C18050901, a novel bacterium isolated from forest soil.</title>
        <authorList>
            <person name="Wang C."/>
        </authorList>
    </citation>
    <scope>NUCLEOTIDE SEQUENCE [LARGE SCALE GENOMIC DNA]</scope>
    <source>
        <strain evidence="10 11">K20C18050901</strain>
    </source>
</reference>
<dbReference type="EMBL" id="QTJV01000010">
    <property type="protein sequence ID" value="RFM31955.1"/>
    <property type="molecule type" value="Genomic_DNA"/>
</dbReference>
<keyword evidence="3 8" id="KW-0547">Nucleotide-binding</keyword>
<proteinExistence type="inferred from homology"/>
<comment type="similarity">
    <text evidence="1 8">Belongs to the cytidylate kinase family. Type 1 subfamily.</text>
</comment>
<dbReference type="InterPro" id="IPR003136">
    <property type="entry name" value="Cytidylate_kin"/>
</dbReference>
<dbReference type="PANTHER" id="PTHR21299">
    <property type="entry name" value="CYTIDYLATE KINASE/PANTOATE-BETA-ALANINE LIGASE"/>
    <property type="match status" value="1"/>
</dbReference>
<dbReference type="CDD" id="cd02020">
    <property type="entry name" value="CMPK"/>
    <property type="match status" value="1"/>
</dbReference>
<dbReference type="Gene3D" id="3.40.50.300">
    <property type="entry name" value="P-loop containing nucleotide triphosphate hydrolases"/>
    <property type="match status" value="1"/>
</dbReference>
<dbReference type="PANTHER" id="PTHR21299:SF2">
    <property type="entry name" value="CYTIDYLATE KINASE"/>
    <property type="match status" value="1"/>
</dbReference>
<evidence type="ECO:0000256" key="6">
    <source>
        <dbReference type="ARBA" id="ARBA00047615"/>
    </source>
</evidence>
<dbReference type="Proteomes" id="UP000261174">
    <property type="component" value="Unassembled WGS sequence"/>
</dbReference>
<keyword evidence="4 8" id="KW-0418">Kinase</keyword>
<evidence type="ECO:0000256" key="4">
    <source>
        <dbReference type="ARBA" id="ARBA00022777"/>
    </source>
</evidence>
<evidence type="ECO:0000313" key="11">
    <source>
        <dbReference type="Proteomes" id="UP000261174"/>
    </source>
</evidence>
<comment type="caution">
    <text evidence="10">The sequence shown here is derived from an EMBL/GenBank/DDBJ whole genome shotgun (WGS) entry which is preliminary data.</text>
</comment>
<keyword evidence="8" id="KW-0963">Cytoplasm</keyword>
<dbReference type="OrthoDB" id="9807434at2"/>
<sequence>MKKIIITLDGYSSCGKSTLAKQLAAELDYVYIDSGAMYRAITLYFIQNRIDWNKPEEVAQALSNIQLEFVYNPLSGSSEMNLNGENVEHMIREMLVAEKVSEVAAVGAVREFAVAQQQEMGKQKGIVMDGRDIGTTVFPHAELKIFMTADTAIRVERRFKELYAKNKNITIHEIKENLELRDYIDTNREISPLRKAEDAIILDNSQLTPEDQLKLVLQWVDDAVMVKS</sequence>
<dbReference type="Pfam" id="PF02224">
    <property type="entry name" value="Cytidylate_kin"/>
    <property type="match status" value="1"/>
</dbReference>
<feature type="binding site" evidence="8">
    <location>
        <begin position="10"/>
        <end position="18"/>
    </location>
    <ligand>
        <name>ATP</name>
        <dbReference type="ChEBI" id="CHEBI:30616"/>
    </ligand>
</feature>
<evidence type="ECO:0000256" key="3">
    <source>
        <dbReference type="ARBA" id="ARBA00022741"/>
    </source>
</evidence>
<organism evidence="10 11">
    <name type="scientific">Chitinophaga silvisoli</name>
    <dbReference type="NCBI Taxonomy" id="2291814"/>
    <lineage>
        <taxon>Bacteria</taxon>
        <taxon>Pseudomonadati</taxon>
        <taxon>Bacteroidota</taxon>
        <taxon>Chitinophagia</taxon>
        <taxon>Chitinophagales</taxon>
        <taxon>Chitinophagaceae</taxon>
        <taxon>Chitinophaga</taxon>
    </lineage>
</organism>
<dbReference type="GO" id="GO:0015949">
    <property type="term" value="P:nucleobase-containing small molecule interconversion"/>
    <property type="evidence" value="ECO:0007669"/>
    <property type="project" value="TreeGrafter"/>
</dbReference>
<dbReference type="InterPro" id="IPR011994">
    <property type="entry name" value="Cytidylate_kinase_dom"/>
</dbReference>
<dbReference type="RefSeq" id="WP_116856044.1">
    <property type="nucleotide sequence ID" value="NZ_QTJV01000010.1"/>
</dbReference>
<dbReference type="GO" id="GO:0005524">
    <property type="term" value="F:ATP binding"/>
    <property type="evidence" value="ECO:0007669"/>
    <property type="project" value="UniProtKB-UniRule"/>
</dbReference>
<evidence type="ECO:0000256" key="1">
    <source>
        <dbReference type="ARBA" id="ARBA00009427"/>
    </source>
</evidence>
<comment type="catalytic activity">
    <reaction evidence="7 8">
        <text>CMP + ATP = CDP + ADP</text>
        <dbReference type="Rhea" id="RHEA:11600"/>
        <dbReference type="ChEBI" id="CHEBI:30616"/>
        <dbReference type="ChEBI" id="CHEBI:58069"/>
        <dbReference type="ChEBI" id="CHEBI:60377"/>
        <dbReference type="ChEBI" id="CHEBI:456216"/>
        <dbReference type="EC" id="2.7.4.25"/>
    </reaction>
</comment>
<keyword evidence="5 8" id="KW-0067">ATP-binding</keyword>
<dbReference type="GO" id="GO:0036431">
    <property type="term" value="F:dCMP kinase activity"/>
    <property type="evidence" value="ECO:0007669"/>
    <property type="project" value="InterPro"/>
</dbReference>
<keyword evidence="2 8" id="KW-0808">Transferase</keyword>
<evidence type="ECO:0000313" key="10">
    <source>
        <dbReference type="EMBL" id="RFM31955.1"/>
    </source>
</evidence>
<name>A0A3E1NVH7_9BACT</name>
<dbReference type="AlphaFoldDB" id="A0A3E1NVH7"/>
<dbReference type="GO" id="GO:0036430">
    <property type="term" value="F:CMP kinase activity"/>
    <property type="evidence" value="ECO:0007669"/>
    <property type="project" value="RHEA"/>
</dbReference>
<dbReference type="GO" id="GO:0006220">
    <property type="term" value="P:pyrimidine nucleotide metabolic process"/>
    <property type="evidence" value="ECO:0007669"/>
    <property type="project" value="UniProtKB-UniRule"/>
</dbReference>
<dbReference type="NCBIfam" id="TIGR00017">
    <property type="entry name" value="cmk"/>
    <property type="match status" value="1"/>
</dbReference>
<evidence type="ECO:0000256" key="2">
    <source>
        <dbReference type="ARBA" id="ARBA00022679"/>
    </source>
</evidence>
<evidence type="ECO:0000256" key="8">
    <source>
        <dbReference type="HAMAP-Rule" id="MF_00238"/>
    </source>
</evidence>
<comment type="subcellular location">
    <subcellularLocation>
        <location evidence="8">Cytoplasm</location>
    </subcellularLocation>
</comment>
<dbReference type="InterPro" id="IPR027417">
    <property type="entry name" value="P-loop_NTPase"/>
</dbReference>
<comment type="catalytic activity">
    <reaction evidence="6 8">
        <text>dCMP + ATP = dCDP + ADP</text>
        <dbReference type="Rhea" id="RHEA:25094"/>
        <dbReference type="ChEBI" id="CHEBI:30616"/>
        <dbReference type="ChEBI" id="CHEBI:57566"/>
        <dbReference type="ChEBI" id="CHEBI:58593"/>
        <dbReference type="ChEBI" id="CHEBI:456216"/>
        <dbReference type="EC" id="2.7.4.25"/>
    </reaction>
</comment>
<evidence type="ECO:0000256" key="7">
    <source>
        <dbReference type="ARBA" id="ARBA00048478"/>
    </source>
</evidence>
<dbReference type="HAMAP" id="MF_00238">
    <property type="entry name" value="Cytidyl_kinase_type1"/>
    <property type="match status" value="1"/>
</dbReference>
<evidence type="ECO:0000256" key="5">
    <source>
        <dbReference type="ARBA" id="ARBA00022840"/>
    </source>
</evidence>
<dbReference type="SUPFAM" id="SSF52540">
    <property type="entry name" value="P-loop containing nucleoside triphosphate hydrolases"/>
    <property type="match status" value="1"/>
</dbReference>
<protein>
    <recommendedName>
        <fullName evidence="8">Cytidylate kinase</fullName>
        <shortName evidence="8">CK</shortName>
        <ecNumber evidence="8">2.7.4.25</ecNumber>
    </recommendedName>
    <alternativeName>
        <fullName evidence="8">Cytidine monophosphate kinase</fullName>
        <shortName evidence="8">CMP kinase</shortName>
    </alternativeName>
</protein>
<keyword evidence="11" id="KW-1185">Reference proteome</keyword>
<gene>
    <name evidence="8" type="primary">cmk</name>
    <name evidence="10" type="ORF">DXN04_24520</name>
</gene>
<feature type="domain" description="Cytidylate kinase" evidence="9">
    <location>
        <begin position="6"/>
        <end position="219"/>
    </location>
</feature>